<feature type="compositionally biased region" description="Polar residues" evidence="1">
    <location>
        <begin position="212"/>
        <end position="226"/>
    </location>
</feature>
<evidence type="ECO:0000313" key="3">
    <source>
        <dbReference type="EMBL" id="KZM28401.1"/>
    </source>
</evidence>
<feature type="compositionally biased region" description="Basic and acidic residues" evidence="1">
    <location>
        <begin position="358"/>
        <end position="370"/>
    </location>
</feature>
<keyword evidence="2" id="KW-0812">Transmembrane</keyword>
<keyword evidence="2" id="KW-0472">Membrane</keyword>
<feature type="region of interest" description="Disordered" evidence="1">
    <location>
        <begin position="408"/>
        <end position="427"/>
    </location>
</feature>
<keyword evidence="2" id="KW-1133">Transmembrane helix</keyword>
<accession>A0A163M4R2</accession>
<feature type="region of interest" description="Disordered" evidence="1">
    <location>
        <begin position="694"/>
        <end position="718"/>
    </location>
</feature>
<name>A0A163M4R2_DIDRA</name>
<protein>
    <submittedName>
        <fullName evidence="3">Uncharacterized protein</fullName>
    </submittedName>
</protein>
<evidence type="ECO:0000256" key="2">
    <source>
        <dbReference type="SAM" id="Phobius"/>
    </source>
</evidence>
<comment type="caution">
    <text evidence="3">The sequence shown here is derived from an EMBL/GenBank/DDBJ whole genome shotgun (WGS) entry which is preliminary data.</text>
</comment>
<feature type="compositionally biased region" description="Low complexity" evidence="1">
    <location>
        <begin position="699"/>
        <end position="716"/>
    </location>
</feature>
<dbReference type="Proteomes" id="UP000076837">
    <property type="component" value="Unassembled WGS sequence"/>
</dbReference>
<organism evidence="3 4">
    <name type="scientific">Didymella rabiei</name>
    <name type="common">Chickpea ascochyta blight fungus</name>
    <name type="synonym">Mycosphaerella rabiei</name>
    <dbReference type="NCBI Taxonomy" id="5454"/>
    <lineage>
        <taxon>Eukaryota</taxon>
        <taxon>Fungi</taxon>
        <taxon>Dikarya</taxon>
        <taxon>Ascomycota</taxon>
        <taxon>Pezizomycotina</taxon>
        <taxon>Dothideomycetes</taxon>
        <taxon>Pleosporomycetidae</taxon>
        <taxon>Pleosporales</taxon>
        <taxon>Pleosporineae</taxon>
        <taxon>Didymellaceae</taxon>
        <taxon>Ascochyta</taxon>
    </lineage>
</organism>
<feature type="region of interest" description="Disordered" evidence="1">
    <location>
        <begin position="291"/>
        <end position="315"/>
    </location>
</feature>
<reference evidence="3 4" key="1">
    <citation type="journal article" date="2016" name="Sci. Rep.">
        <title>Draft genome sequencing and secretome analysis of fungal phytopathogen Ascochyta rabiei provides insight into the necrotrophic effector repertoire.</title>
        <authorList>
            <person name="Verma S."/>
            <person name="Gazara R.K."/>
            <person name="Nizam S."/>
            <person name="Parween S."/>
            <person name="Chattopadhyay D."/>
            <person name="Verma P.K."/>
        </authorList>
    </citation>
    <scope>NUCLEOTIDE SEQUENCE [LARGE SCALE GENOMIC DNA]</scope>
    <source>
        <strain evidence="3 4">ArDII</strain>
    </source>
</reference>
<gene>
    <name evidence="3" type="ORF">ST47_g440</name>
</gene>
<dbReference type="OrthoDB" id="3750421at2759"/>
<feature type="region of interest" description="Disordered" evidence="1">
    <location>
        <begin position="211"/>
        <end position="230"/>
    </location>
</feature>
<feature type="transmembrane region" description="Helical" evidence="2">
    <location>
        <begin position="857"/>
        <end position="875"/>
    </location>
</feature>
<sequence>MAQSNIGAAAPFGLRIVTKITGSVLTVALPLPASMSGLQVNLSPKPLSAAAAALPTYDRAFWKRYSNSPIYLKIGTIIRRLGLKQTNLGPHPGRPVFDYDNVTQLAKAVIEVSAQLPTVLGELLDAATATGYASLHKHIEELLRHFGDKVWGAKQERTWLLQASDGEAEYSKDLVFESGTDRDILAHHLRLWILAKAFNTFRNKGRAVGPVSQISKDSQRNRSSTGQIGGSSFAVLHTRGSSQIPQARTRGNALAAVANSPAVSSDKKNRVPIINCNNIHLQVRRTARIPKHESGSVGYSSDSADGVPRHYNGKGRTWKKTEVDEDPLFGGAGKHRTNISTLRTTYGLRDGSKKRKSEKILSEDTLPGERSDEEITVWNNEREKRPERLRKNALSAPAHTFVQAQERIRDSLQQEEPDSKRKRRPARKYISEEIVRNSSDKSEEDNILTHIGAEWVVGTEKRNPFPRFREHHHSGEHNLLAAELYIESQPSLSTLGPPAGSASAMPLARRPLPLNEYWDKHTWRFYHLRGNERQIFLQTMRSLGLKVVSLHRVHLSYDKRTFVTLDDDVTMIAEKLSSQFSANQLIQFAADSNYLNEQIDVLLQTHSPMWSLDADRSQLLVPGVEEEYPKYLFYEESEGQKLIWIHLHRWVFLMALRDCRQMWGQKVGDMDKVPQQKNTEVPKEMLREYQSEGRYTVGGPEESSSSPSGSADSASSIEHGTVADRALTDCERNLLEAMGEFFKNEKILRDQNAIGGRLFAAEPAPAIEEVSRRRRRLVANSFTDTAQQTYSQASTRHKKVHHTTIDMSDGSALSTLFMSYIELYSDPEFDELAALKNLAAKLSVLERYSTRFHTRKGVDFATAFFVVAFPAWLMYRSGIVKAKRSLAVMQSPEQTPHHHIAVMERSRLATELRQAHETFIRAGHDGFRPEQVIYRAFITLQNEHANSLTAENIRRGFKGMEDELKSLGDGLMNEGGKWIVGDFASVSNLRGLQPHTRVGVGLYHRY</sequence>
<feature type="region of interest" description="Disordered" evidence="1">
    <location>
        <begin position="349"/>
        <end position="373"/>
    </location>
</feature>
<evidence type="ECO:0000313" key="4">
    <source>
        <dbReference type="Proteomes" id="UP000076837"/>
    </source>
</evidence>
<evidence type="ECO:0000256" key="1">
    <source>
        <dbReference type="SAM" id="MobiDB-lite"/>
    </source>
</evidence>
<keyword evidence="4" id="KW-1185">Reference proteome</keyword>
<dbReference type="EMBL" id="JYNV01000019">
    <property type="protein sequence ID" value="KZM28401.1"/>
    <property type="molecule type" value="Genomic_DNA"/>
</dbReference>
<proteinExistence type="predicted"/>
<dbReference type="AlphaFoldDB" id="A0A163M4R2"/>